<comment type="subcellular location">
    <subcellularLocation>
        <location evidence="1 12 13">Cytoplasm</location>
    </subcellularLocation>
</comment>
<gene>
    <name evidence="12" type="primary">recF</name>
    <name evidence="15" type="ORF">CBF35_11980</name>
</gene>
<dbReference type="InterPro" id="IPR003395">
    <property type="entry name" value="RecF/RecN/SMC_N"/>
</dbReference>
<protein>
    <recommendedName>
        <fullName evidence="3 12">DNA replication and repair protein RecF</fullName>
    </recommendedName>
</protein>
<feature type="binding site" evidence="12">
    <location>
        <begin position="30"/>
        <end position="37"/>
    </location>
    <ligand>
        <name>ATP</name>
        <dbReference type="ChEBI" id="CHEBI:30616"/>
    </ligand>
</feature>
<evidence type="ECO:0000256" key="8">
    <source>
        <dbReference type="ARBA" id="ARBA00022840"/>
    </source>
</evidence>
<dbReference type="AlphaFoldDB" id="A0A429ZHW9"/>
<organism evidence="15 16">
    <name type="scientific">Vagococcus salmoninarum</name>
    <dbReference type="NCBI Taxonomy" id="2739"/>
    <lineage>
        <taxon>Bacteria</taxon>
        <taxon>Bacillati</taxon>
        <taxon>Bacillota</taxon>
        <taxon>Bacilli</taxon>
        <taxon>Lactobacillales</taxon>
        <taxon>Enterococcaceae</taxon>
        <taxon>Vagococcus</taxon>
    </lineage>
</organism>
<dbReference type="GO" id="GO:0006302">
    <property type="term" value="P:double-strand break repair"/>
    <property type="evidence" value="ECO:0007669"/>
    <property type="project" value="TreeGrafter"/>
</dbReference>
<proteinExistence type="inferred from homology"/>
<keyword evidence="10 12" id="KW-0234">DNA repair</keyword>
<keyword evidence="9 12" id="KW-0238">DNA-binding</keyword>
<evidence type="ECO:0000313" key="15">
    <source>
        <dbReference type="EMBL" id="RST93184.1"/>
    </source>
</evidence>
<evidence type="ECO:0000259" key="14">
    <source>
        <dbReference type="Pfam" id="PF02463"/>
    </source>
</evidence>
<comment type="similarity">
    <text evidence="2 12 13">Belongs to the RecF family.</text>
</comment>
<keyword evidence="16" id="KW-1185">Reference proteome</keyword>
<dbReference type="PROSITE" id="PS00617">
    <property type="entry name" value="RECF_1"/>
    <property type="match status" value="1"/>
</dbReference>
<keyword evidence="6 12" id="KW-0547">Nucleotide-binding</keyword>
<dbReference type="RefSeq" id="WP_126781414.1">
    <property type="nucleotide sequence ID" value="NZ_JBQDMR010000057.1"/>
</dbReference>
<evidence type="ECO:0000256" key="12">
    <source>
        <dbReference type="HAMAP-Rule" id="MF_00365"/>
    </source>
</evidence>
<comment type="caution">
    <text evidence="15">The sequence shown here is derived from an EMBL/GenBank/DDBJ whole genome shotgun (WGS) entry which is preliminary data.</text>
</comment>
<reference evidence="15 16" key="1">
    <citation type="submission" date="2017-05" db="EMBL/GenBank/DDBJ databases">
        <title>Vagococcus spp. assemblies.</title>
        <authorList>
            <person name="Gulvik C.A."/>
        </authorList>
    </citation>
    <scope>NUCLEOTIDE SEQUENCE [LARGE SCALE GENOMIC DNA]</scope>
    <source>
        <strain evidence="15 16">NCFB 2777</strain>
    </source>
</reference>
<dbReference type="CDD" id="cd03242">
    <property type="entry name" value="ABC_RecF"/>
    <property type="match status" value="1"/>
</dbReference>
<dbReference type="Gene3D" id="3.40.50.300">
    <property type="entry name" value="P-loop containing nucleotide triphosphate hydrolases"/>
    <property type="match status" value="1"/>
</dbReference>
<evidence type="ECO:0000256" key="1">
    <source>
        <dbReference type="ARBA" id="ARBA00004496"/>
    </source>
</evidence>
<dbReference type="InterPro" id="IPR001238">
    <property type="entry name" value="DNA-binding_RecF"/>
</dbReference>
<dbReference type="GO" id="GO:0009432">
    <property type="term" value="P:SOS response"/>
    <property type="evidence" value="ECO:0007669"/>
    <property type="project" value="UniProtKB-UniRule"/>
</dbReference>
<dbReference type="SUPFAM" id="SSF52540">
    <property type="entry name" value="P-loop containing nucleoside triphosphate hydrolases"/>
    <property type="match status" value="1"/>
</dbReference>
<dbReference type="NCBIfam" id="TIGR00611">
    <property type="entry name" value="recf"/>
    <property type="match status" value="1"/>
</dbReference>
<evidence type="ECO:0000256" key="10">
    <source>
        <dbReference type="ARBA" id="ARBA00023204"/>
    </source>
</evidence>
<dbReference type="GO" id="GO:0005737">
    <property type="term" value="C:cytoplasm"/>
    <property type="evidence" value="ECO:0007669"/>
    <property type="project" value="UniProtKB-SubCell"/>
</dbReference>
<dbReference type="Pfam" id="PF02463">
    <property type="entry name" value="SMC_N"/>
    <property type="match status" value="1"/>
</dbReference>
<evidence type="ECO:0000256" key="9">
    <source>
        <dbReference type="ARBA" id="ARBA00023125"/>
    </source>
</evidence>
<dbReference type="PANTHER" id="PTHR32182:SF0">
    <property type="entry name" value="DNA REPLICATION AND REPAIR PROTEIN RECF"/>
    <property type="match status" value="1"/>
</dbReference>
<evidence type="ECO:0000256" key="4">
    <source>
        <dbReference type="ARBA" id="ARBA00022490"/>
    </source>
</evidence>
<dbReference type="Proteomes" id="UP000287239">
    <property type="component" value="Unassembled WGS sequence"/>
</dbReference>
<evidence type="ECO:0000256" key="7">
    <source>
        <dbReference type="ARBA" id="ARBA00022763"/>
    </source>
</evidence>
<accession>A0A429ZHW9</accession>
<dbReference type="GO" id="GO:0003697">
    <property type="term" value="F:single-stranded DNA binding"/>
    <property type="evidence" value="ECO:0007669"/>
    <property type="project" value="UniProtKB-UniRule"/>
</dbReference>
<evidence type="ECO:0000256" key="11">
    <source>
        <dbReference type="ARBA" id="ARBA00023236"/>
    </source>
</evidence>
<dbReference type="InterPro" id="IPR042174">
    <property type="entry name" value="RecF_2"/>
</dbReference>
<dbReference type="OrthoDB" id="9803889at2"/>
<evidence type="ECO:0000256" key="3">
    <source>
        <dbReference type="ARBA" id="ARBA00020170"/>
    </source>
</evidence>
<evidence type="ECO:0000256" key="2">
    <source>
        <dbReference type="ARBA" id="ARBA00008016"/>
    </source>
</evidence>
<keyword evidence="8 12" id="KW-0067">ATP-binding</keyword>
<evidence type="ECO:0000313" key="16">
    <source>
        <dbReference type="Proteomes" id="UP000287239"/>
    </source>
</evidence>
<dbReference type="GO" id="GO:0000731">
    <property type="term" value="P:DNA synthesis involved in DNA repair"/>
    <property type="evidence" value="ECO:0007669"/>
    <property type="project" value="TreeGrafter"/>
</dbReference>
<dbReference type="PANTHER" id="PTHR32182">
    <property type="entry name" value="DNA REPLICATION AND REPAIR PROTEIN RECF"/>
    <property type="match status" value="1"/>
</dbReference>
<keyword evidence="7 12" id="KW-0227">DNA damage</keyword>
<feature type="domain" description="RecF/RecN/SMC N-terminal" evidence="14">
    <location>
        <begin position="3"/>
        <end position="352"/>
    </location>
</feature>
<dbReference type="InterPro" id="IPR027417">
    <property type="entry name" value="P-loop_NTPase"/>
</dbReference>
<dbReference type="GO" id="GO:0006260">
    <property type="term" value="P:DNA replication"/>
    <property type="evidence" value="ECO:0007669"/>
    <property type="project" value="UniProtKB-UniRule"/>
</dbReference>
<name>A0A429ZHW9_9ENTE</name>
<comment type="function">
    <text evidence="12 13">The RecF protein is involved in DNA metabolism; it is required for DNA replication and normal SOS inducibility. RecF binds preferentially to single-stranded, linear DNA. It also seems to bind ATP.</text>
</comment>
<dbReference type="GO" id="GO:0005524">
    <property type="term" value="F:ATP binding"/>
    <property type="evidence" value="ECO:0007669"/>
    <property type="project" value="UniProtKB-UniRule"/>
</dbReference>
<evidence type="ECO:0000256" key="5">
    <source>
        <dbReference type="ARBA" id="ARBA00022705"/>
    </source>
</evidence>
<evidence type="ECO:0000256" key="13">
    <source>
        <dbReference type="RuleBase" id="RU000578"/>
    </source>
</evidence>
<keyword evidence="11 12" id="KW-0742">SOS response</keyword>
<dbReference type="PROSITE" id="PS00618">
    <property type="entry name" value="RECF_2"/>
    <property type="match status" value="1"/>
</dbReference>
<dbReference type="HAMAP" id="MF_00365">
    <property type="entry name" value="RecF"/>
    <property type="match status" value="1"/>
</dbReference>
<keyword evidence="4 12" id="KW-0963">Cytoplasm</keyword>
<sequence>MRLTNIQLDHYRNYESLSLEFPKALTIFLGENAQGKTNLLESIYVLAMTRSHRTNNEKEFIGWGADYARIVGNIEKKNHQLQLEMAISTKGKKTKLNHIEQKKLSDYIGELNVVLFAPEDLYLIKGAPQIRRRFIDMELGQIDPLYLYHLTTYQKVLKQRNKYLKQLNEKKTLDETYLDILSEQLAEAGSHVLYLRYRFIGKLEKWSQDIHRGITDQRETLRIDYQPSMTITSKDDRETILKTFMTELKQKQKQEIFKQNTAIGPHRDDLFFYIDDQNVQTYGSQGQQRTAALSLKLAEIELIKEEIGEYPILLLDDVMSELDDERQIHLLKTIEGKVQTFVTTTTLKHLSNRLMSQPDVFIVTNGQVERQREDANIFNVSNADPQTEKKEP</sequence>
<dbReference type="InterPro" id="IPR018078">
    <property type="entry name" value="DNA-binding_RecF_CS"/>
</dbReference>
<dbReference type="EMBL" id="NGJU01000019">
    <property type="protein sequence ID" value="RST93184.1"/>
    <property type="molecule type" value="Genomic_DNA"/>
</dbReference>
<dbReference type="FunFam" id="1.20.1050.90:FF:000002">
    <property type="entry name" value="DNA replication and repair protein RecF"/>
    <property type="match status" value="1"/>
</dbReference>
<dbReference type="Gene3D" id="1.20.1050.90">
    <property type="entry name" value="RecF/RecN/SMC, N-terminal domain"/>
    <property type="match status" value="1"/>
</dbReference>
<evidence type="ECO:0000256" key="6">
    <source>
        <dbReference type="ARBA" id="ARBA00022741"/>
    </source>
</evidence>
<keyword evidence="5 12" id="KW-0235">DNA replication</keyword>
<dbReference type="GeneID" id="98569058"/>